<evidence type="ECO:0000256" key="4">
    <source>
        <dbReference type="ARBA" id="ARBA00023033"/>
    </source>
</evidence>
<accession>A0A852U0C1</accession>
<dbReference type="RefSeq" id="WP_179645265.1">
    <property type="nucleotide sequence ID" value="NZ_BAAAYY010000037.1"/>
</dbReference>
<dbReference type="InterPro" id="IPR036661">
    <property type="entry name" value="Luciferase-like_sf"/>
</dbReference>
<dbReference type="EMBL" id="JACCCC010000001">
    <property type="protein sequence ID" value="NYE49638.1"/>
    <property type="molecule type" value="Genomic_DNA"/>
</dbReference>
<reference evidence="6 7" key="1">
    <citation type="submission" date="2020-07" db="EMBL/GenBank/DDBJ databases">
        <title>Sequencing the genomes of 1000 actinobacteria strains.</title>
        <authorList>
            <person name="Klenk H.-P."/>
        </authorList>
    </citation>
    <scope>NUCLEOTIDE SEQUENCE [LARGE SCALE GENOMIC DNA]</scope>
    <source>
        <strain evidence="6 7">CXB654</strain>
    </source>
</reference>
<evidence type="ECO:0000259" key="5">
    <source>
        <dbReference type="Pfam" id="PF00296"/>
    </source>
</evidence>
<keyword evidence="4" id="KW-0503">Monooxygenase</keyword>
<evidence type="ECO:0000256" key="1">
    <source>
        <dbReference type="ARBA" id="ARBA00022630"/>
    </source>
</evidence>
<protein>
    <submittedName>
        <fullName evidence="6">Putative F420-dependent oxidoreductase</fullName>
    </submittedName>
</protein>
<feature type="domain" description="Luciferase-like" evidence="5">
    <location>
        <begin position="12"/>
        <end position="238"/>
    </location>
</feature>
<evidence type="ECO:0000256" key="3">
    <source>
        <dbReference type="ARBA" id="ARBA00023002"/>
    </source>
</evidence>
<dbReference type="SUPFAM" id="SSF51679">
    <property type="entry name" value="Bacterial luciferase-like"/>
    <property type="match status" value="1"/>
</dbReference>
<dbReference type="NCBIfam" id="TIGR03619">
    <property type="entry name" value="F420_Rv2161c"/>
    <property type="match status" value="1"/>
</dbReference>
<dbReference type="InterPro" id="IPR011251">
    <property type="entry name" value="Luciferase-like_dom"/>
</dbReference>
<evidence type="ECO:0000256" key="2">
    <source>
        <dbReference type="ARBA" id="ARBA00022643"/>
    </source>
</evidence>
<keyword evidence="2" id="KW-0288">FMN</keyword>
<keyword evidence="7" id="KW-1185">Reference proteome</keyword>
<dbReference type="AlphaFoldDB" id="A0A852U0C1"/>
<dbReference type="InterPro" id="IPR050172">
    <property type="entry name" value="SsuD_RutA_monooxygenase"/>
</dbReference>
<dbReference type="PANTHER" id="PTHR42847">
    <property type="entry name" value="ALKANESULFONATE MONOOXYGENASE"/>
    <property type="match status" value="1"/>
</dbReference>
<name>A0A852U0C1_9ACTN</name>
<keyword evidence="3" id="KW-0560">Oxidoreductase</keyword>
<dbReference type="GO" id="GO:0008726">
    <property type="term" value="F:alkanesulfonate monooxygenase activity"/>
    <property type="evidence" value="ECO:0007669"/>
    <property type="project" value="TreeGrafter"/>
</dbReference>
<dbReference type="PANTHER" id="PTHR42847:SF4">
    <property type="entry name" value="ALKANESULFONATE MONOOXYGENASE-RELATED"/>
    <property type="match status" value="1"/>
</dbReference>
<proteinExistence type="predicted"/>
<comment type="caution">
    <text evidence="6">The sequence shown here is derived from an EMBL/GenBank/DDBJ whole genome shotgun (WGS) entry which is preliminary data.</text>
</comment>
<gene>
    <name evidence="6" type="ORF">HDA32_004758</name>
</gene>
<dbReference type="Pfam" id="PF00296">
    <property type="entry name" value="Bac_luciferase"/>
    <property type="match status" value="1"/>
</dbReference>
<dbReference type="Proteomes" id="UP000589036">
    <property type="component" value="Unassembled WGS sequence"/>
</dbReference>
<dbReference type="Gene3D" id="3.20.20.30">
    <property type="entry name" value="Luciferase-like domain"/>
    <property type="match status" value="1"/>
</dbReference>
<organism evidence="6 7">
    <name type="scientific">Spinactinospora alkalitolerans</name>
    <dbReference type="NCBI Taxonomy" id="687207"/>
    <lineage>
        <taxon>Bacteria</taxon>
        <taxon>Bacillati</taxon>
        <taxon>Actinomycetota</taxon>
        <taxon>Actinomycetes</taxon>
        <taxon>Streptosporangiales</taxon>
        <taxon>Nocardiopsidaceae</taxon>
        <taxon>Spinactinospora</taxon>
    </lineage>
</organism>
<dbReference type="GO" id="GO:0046306">
    <property type="term" value="P:alkanesulfonate catabolic process"/>
    <property type="evidence" value="ECO:0007669"/>
    <property type="project" value="TreeGrafter"/>
</dbReference>
<dbReference type="InterPro" id="IPR019921">
    <property type="entry name" value="Lucif-like_OxRdtase_Rv2161c"/>
</dbReference>
<sequence length="312" mass="33321">MKIGFGAPVAGAWATPQNLAGFAERAEELGYDSLWTFQRLLAPADNDIAPVYRSVLDPLLALTYAAARTSRIRLGVALVNLPFISPTYLAKQAATLDVLSAGRLDLGLGIGWAPIEFAATGAKRERRGARAEEYLKVLHTLWNDEVSAFDGEFYTVPPGRMAPKPVQPGGPPVLLGGVARPALERAGRASAGWMSRSATDLASIAEDIAVVRASAERAGRDPDAVRVVVRGVLRVDETGAGTAGPDGRRLRLSGSYEQIRADVARLAEQGVTELYYDLNWDPLVGHPDVSAAAATQRAEEILEALAPETRRS</sequence>
<keyword evidence="1" id="KW-0285">Flavoprotein</keyword>
<evidence type="ECO:0000313" key="6">
    <source>
        <dbReference type="EMBL" id="NYE49638.1"/>
    </source>
</evidence>
<evidence type="ECO:0000313" key="7">
    <source>
        <dbReference type="Proteomes" id="UP000589036"/>
    </source>
</evidence>